<protein>
    <recommendedName>
        <fullName evidence="1">Knottins-like domain-containing protein</fullName>
    </recommendedName>
</protein>
<dbReference type="InterPro" id="IPR003614">
    <property type="entry name" value="Knottins"/>
</dbReference>
<dbReference type="InterPro" id="IPR036574">
    <property type="entry name" value="Scorpion_toxin-like_sf"/>
</dbReference>
<sequence length="93" mass="10666">MAWCMKNIGKGQLGGNKVLICLWALWLVTLLVLSSEKMGSDACDRQISQTWPNTTCIIRGTCNKYCRRENFDRGICKELNYCFCYRNCAIESI</sequence>
<dbReference type="Gramene" id="TraesJUL2A03G00589050.1">
    <property type="protein sequence ID" value="TraesJUL2A03G00589050.1"/>
    <property type="gene ID" value="TraesJUL2A03G00589050"/>
</dbReference>
<organism evidence="2">
    <name type="scientific">Triticum aestivum</name>
    <name type="common">Wheat</name>
    <dbReference type="NCBI Taxonomy" id="4565"/>
    <lineage>
        <taxon>Eukaryota</taxon>
        <taxon>Viridiplantae</taxon>
        <taxon>Streptophyta</taxon>
        <taxon>Embryophyta</taxon>
        <taxon>Tracheophyta</taxon>
        <taxon>Spermatophyta</taxon>
        <taxon>Magnoliopsida</taxon>
        <taxon>Liliopsida</taxon>
        <taxon>Poales</taxon>
        <taxon>Poaceae</taxon>
        <taxon>BOP clade</taxon>
        <taxon>Pooideae</taxon>
        <taxon>Triticodae</taxon>
        <taxon>Triticeae</taxon>
        <taxon>Triticinae</taxon>
        <taxon>Triticum</taxon>
    </lineage>
</organism>
<dbReference type="OMA" id="NGHCHNT"/>
<dbReference type="Gramene" id="TraesWEE_scaffold_047648_01G000100.1">
    <property type="protein sequence ID" value="TraesWEE_scaffold_047648_01G000100.1"/>
    <property type="gene ID" value="TraesWEE_scaffold_047648_01G000100"/>
</dbReference>
<reference evidence="2" key="2">
    <citation type="submission" date="2018-10" db="UniProtKB">
        <authorList>
            <consortium name="EnsemblPlants"/>
        </authorList>
    </citation>
    <scope>IDENTIFICATION</scope>
</reference>
<evidence type="ECO:0000313" key="3">
    <source>
        <dbReference type="Proteomes" id="UP000019116"/>
    </source>
</evidence>
<dbReference type="Gramene" id="TraesPARA_EIv1.0_0460380.1">
    <property type="protein sequence ID" value="TraesPARA_EIv1.0_0460380.1.CDS"/>
    <property type="gene ID" value="TraesPARA_EIv1.0_0460380"/>
</dbReference>
<dbReference type="Gramene" id="TraesLDM2A03G00588260.1">
    <property type="protein sequence ID" value="TraesLDM2A03G00588260.1"/>
    <property type="gene ID" value="TraesLDM2A03G00588260"/>
</dbReference>
<dbReference type="Gramene" id="TraesARI2A03G00592540.1">
    <property type="protein sequence ID" value="TraesARI2A03G00592540.1"/>
    <property type="gene ID" value="TraesARI2A03G00592540"/>
</dbReference>
<dbReference type="EnsemblPlants" id="TraesCS2A02G024100.1">
    <property type="protein sequence ID" value="TraesCS2A02G024100.1"/>
    <property type="gene ID" value="TraesCS2A02G024100"/>
</dbReference>
<dbReference type="Gramene" id="TraesCS2A02G024000.1">
    <property type="protein sequence ID" value="TraesCS2A02G024000.1"/>
    <property type="gene ID" value="TraesCS2A02G024000"/>
</dbReference>
<dbReference type="Gramene" id="TraesJUL2A03G00589080.1">
    <property type="protein sequence ID" value="TraesJUL2A03G00589080.1"/>
    <property type="gene ID" value="TraesJUL2A03G00589080"/>
</dbReference>
<accession>A0A1D5TSA8</accession>
<dbReference type="OrthoDB" id="620850at2759"/>
<gene>
    <name evidence="2" type="primary">LOC123184268</name>
</gene>
<dbReference type="Gramene" id="TraesCS2A03G0049100.1">
    <property type="protein sequence ID" value="TraesCS2A03G0049100.1.CDS"/>
    <property type="gene ID" value="TraesCS2A03G0049100"/>
</dbReference>
<dbReference type="Gramene" id="TraesCS2A03G0049400.1">
    <property type="protein sequence ID" value="TraesCS2A03G0049400.1.CDS"/>
    <property type="gene ID" value="TraesCS2A03G0049400"/>
</dbReference>
<dbReference type="RefSeq" id="XP_044452350.1">
    <property type="nucleotide sequence ID" value="XM_044596415.1"/>
</dbReference>
<dbReference type="Gramene" id="TraesLAC2A03G00589810.1">
    <property type="protein sequence ID" value="TraesLAC2A03G00589810.1"/>
    <property type="gene ID" value="TraesLAC2A03G00589810"/>
</dbReference>
<evidence type="ECO:0000313" key="2">
    <source>
        <dbReference type="EnsemblPlants" id="TraesCS2A02G024100.1"/>
    </source>
</evidence>
<dbReference type="Pfam" id="PF00304">
    <property type="entry name" value="Gamma-thionin"/>
    <property type="match status" value="1"/>
</dbReference>
<dbReference type="Gene3D" id="3.30.30.10">
    <property type="entry name" value="Knottin, scorpion toxin-like"/>
    <property type="match status" value="1"/>
</dbReference>
<dbReference type="Gramene" id="TraesCAD_scaffold_066855_01G000100.1">
    <property type="protein sequence ID" value="TraesCAD_scaffold_066855_01G000100.1"/>
    <property type="gene ID" value="TraesCAD_scaffold_066855_01G000100"/>
</dbReference>
<proteinExistence type="predicted"/>
<keyword evidence="3" id="KW-1185">Reference proteome</keyword>
<dbReference type="Gramene" id="TraesNOR2A03G00593680.1">
    <property type="protein sequence ID" value="TraesNOR2A03G00593680.1"/>
    <property type="gene ID" value="TraesNOR2A03G00593680"/>
</dbReference>
<dbReference type="Gramene" id="TraesLAC2A03G00589780.1">
    <property type="protein sequence ID" value="TraesLAC2A03G00589780.1"/>
    <property type="gene ID" value="TraesLAC2A03G00589780"/>
</dbReference>
<dbReference type="AlphaFoldDB" id="A0A1D5TSA8"/>
<dbReference type="Gramene" id="TraesPARA_EIv1.0_0460370.1">
    <property type="protein sequence ID" value="TraesPARA_EIv1.0_0460370.1.CDS"/>
    <property type="gene ID" value="TraesPARA_EIv1.0_0460370"/>
</dbReference>
<dbReference type="EnsemblPlants" id="TraesCS2A02G024000.1">
    <property type="protein sequence ID" value="TraesCS2A02G024000.1"/>
    <property type="gene ID" value="TraesCS2A02G024000"/>
</dbReference>
<feature type="domain" description="Knottins-like" evidence="1">
    <location>
        <begin position="42"/>
        <end position="88"/>
    </location>
</feature>
<evidence type="ECO:0000259" key="1">
    <source>
        <dbReference type="SMART" id="SM00505"/>
    </source>
</evidence>
<dbReference type="SMART" id="SM00505">
    <property type="entry name" value="Knot1"/>
    <property type="match status" value="1"/>
</dbReference>
<reference evidence="2" key="1">
    <citation type="submission" date="2018-08" db="EMBL/GenBank/DDBJ databases">
        <authorList>
            <person name="Rossello M."/>
        </authorList>
    </citation>
    <scope>NUCLEOTIDE SEQUENCE [LARGE SCALE GENOMIC DNA]</scope>
    <source>
        <strain evidence="2">cv. Chinese Spring</strain>
    </source>
</reference>
<dbReference type="Gramene" id="TraesNOR2A03G00593650.1">
    <property type="protein sequence ID" value="TraesNOR2A03G00593650.1"/>
    <property type="gene ID" value="TraesNOR2A03G00593650"/>
</dbReference>
<dbReference type="GO" id="GO:0006952">
    <property type="term" value="P:defense response"/>
    <property type="evidence" value="ECO:0007669"/>
    <property type="project" value="InterPro"/>
</dbReference>
<dbReference type="Gramene" id="TraesARI2A03G00592510.1">
    <property type="protein sequence ID" value="TraesARI2A03G00592510.1"/>
    <property type="gene ID" value="TraesARI2A03G00592510"/>
</dbReference>
<name>A0A1D5TSA8_WHEAT</name>
<dbReference type="Gramene" id="TraesCS2A02G024100.1">
    <property type="protein sequence ID" value="TraesCS2A02G024100.1"/>
    <property type="gene ID" value="TraesCS2A02G024100"/>
</dbReference>
<dbReference type="Gramene" id="TraesCLE_scaffold_062669_01G000100.1">
    <property type="protein sequence ID" value="TraesCLE_scaffold_062669_01G000100.1"/>
    <property type="gene ID" value="TraesCLE_scaffold_062669_01G000100"/>
</dbReference>
<dbReference type="Proteomes" id="UP000019116">
    <property type="component" value="Chromosome 2A"/>
</dbReference>
<dbReference type="GeneID" id="123184268"/>
<dbReference type="SUPFAM" id="SSF57095">
    <property type="entry name" value="Scorpion toxin-like"/>
    <property type="match status" value="1"/>
</dbReference>